<evidence type="ECO:0000259" key="5">
    <source>
        <dbReference type="Pfam" id="PF04357"/>
    </source>
</evidence>
<protein>
    <recommendedName>
        <fullName evidence="5">Translocation and assembly module TamB C-terminal domain-containing protein</fullName>
    </recommendedName>
</protein>
<accession>X0T5V7</accession>
<gene>
    <name evidence="6" type="ORF">S01H1_22444</name>
</gene>
<feature type="domain" description="Translocation and assembly module TamB C-terminal" evidence="5">
    <location>
        <begin position="7"/>
        <end position="200"/>
    </location>
</feature>
<keyword evidence="4" id="KW-0472">Membrane</keyword>
<keyword evidence="3" id="KW-1133">Transmembrane helix</keyword>
<organism evidence="6">
    <name type="scientific">marine sediment metagenome</name>
    <dbReference type="NCBI Taxonomy" id="412755"/>
    <lineage>
        <taxon>unclassified sequences</taxon>
        <taxon>metagenomes</taxon>
        <taxon>ecological metagenomes</taxon>
    </lineage>
</organism>
<sequence length="202" mass="21560">SESQNPFLQNLRMNVNLEVGRNTWLRSRDMNVDIGGDLLVTWDRTSRDLAMVGELEAIRGRYAVFGRQFQVQSGTVSFLGTPGLNPNLEIEALNRLRTPYLDEPLSIFADVTGTLFAPRVGLRSDASLPIAESDLVSYLIFGQPSYALATGQSAIVEGAAGALLGAATGAGVTLGLGVLSSQLGSVVARDIGIDYFAINQGR</sequence>
<dbReference type="PANTHER" id="PTHR36985:SF1">
    <property type="entry name" value="TRANSLOCATION AND ASSEMBLY MODULE SUBUNIT TAMB"/>
    <property type="match status" value="1"/>
</dbReference>
<evidence type="ECO:0000313" key="6">
    <source>
        <dbReference type="EMBL" id="GAF88888.1"/>
    </source>
</evidence>
<reference evidence="6" key="1">
    <citation type="journal article" date="2014" name="Front. Microbiol.">
        <title>High frequency of phylogenetically diverse reductive dehalogenase-homologous genes in deep subseafloor sedimentary metagenomes.</title>
        <authorList>
            <person name="Kawai M."/>
            <person name="Futagami T."/>
            <person name="Toyoda A."/>
            <person name="Takaki Y."/>
            <person name="Nishi S."/>
            <person name="Hori S."/>
            <person name="Arai W."/>
            <person name="Tsubouchi T."/>
            <person name="Morono Y."/>
            <person name="Uchiyama I."/>
            <person name="Ito T."/>
            <person name="Fujiyama A."/>
            <person name="Inagaki F."/>
            <person name="Takami H."/>
        </authorList>
    </citation>
    <scope>NUCLEOTIDE SEQUENCE</scope>
    <source>
        <strain evidence="6">Expedition CK06-06</strain>
    </source>
</reference>
<evidence type="ECO:0000256" key="2">
    <source>
        <dbReference type="ARBA" id="ARBA00022692"/>
    </source>
</evidence>
<evidence type="ECO:0000256" key="3">
    <source>
        <dbReference type="ARBA" id="ARBA00022989"/>
    </source>
</evidence>
<dbReference type="EMBL" id="BARS01012667">
    <property type="protein sequence ID" value="GAF88888.1"/>
    <property type="molecule type" value="Genomic_DNA"/>
</dbReference>
<feature type="non-terminal residue" evidence="6">
    <location>
        <position position="202"/>
    </location>
</feature>
<dbReference type="Pfam" id="PF04357">
    <property type="entry name" value="TamB"/>
    <property type="match status" value="1"/>
</dbReference>
<evidence type="ECO:0000256" key="4">
    <source>
        <dbReference type="ARBA" id="ARBA00023136"/>
    </source>
</evidence>
<comment type="subcellular location">
    <subcellularLocation>
        <location evidence="1">Membrane</location>
        <topology evidence="1">Single-pass membrane protein</topology>
    </subcellularLocation>
</comment>
<comment type="caution">
    <text evidence="6">The sequence shown here is derived from an EMBL/GenBank/DDBJ whole genome shotgun (WGS) entry which is preliminary data.</text>
</comment>
<name>X0T5V7_9ZZZZ</name>
<dbReference type="GO" id="GO:0097347">
    <property type="term" value="C:TAM protein secretion complex"/>
    <property type="evidence" value="ECO:0007669"/>
    <property type="project" value="TreeGrafter"/>
</dbReference>
<proteinExistence type="predicted"/>
<keyword evidence="2" id="KW-0812">Transmembrane</keyword>
<dbReference type="GO" id="GO:0005886">
    <property type="term" value="C:plasma membrane"/>
    <property type="evidence" value="ECO:0007669"/>
    <property type="project" value="InterPro"/>
</dbReference>
<dbReference type="GO" id="GO:0009306">
    <property type="term" value="P:protein secretion"/>
    <property type="evidence" value="ECO:0007669"/>
    <property type="project" value="InterPro"/>
</dbReference>
<dbReference type="InterPro" id="IPR007452">
    <property type="entry name" value="TamB_C"/>
</dbReference>
<feature type="non-terminal residue" evidence="6">
    <location>
        <position position="1"/>
    </location>
</feature>
<dbReference type="PANTHER" id="PTHR36985">
    <property type="entry name" value="TRANSLOCATION AND ASSEMBLY MODULE SUBUNIT TAMB"/>
    <property type="match status" value="1"/>
</dbReference>
<dbReference type="AlphaFoldDB" id="X0T5V7"/>
<evidence type="ECO:0000256" key="1">
    <source>
        <dbReference type="ARBA" id="ARBA00004167"/>
    </source>
</evidence>